<reference evidence="3" key="1">
    <citation type="journal article" date="2020" name="Stud. Mycol.">
        <title>101 Dothideomycetes genomes: a test case for predicting lifestyles and emergence of pathogens.</title>
        <authorList>
            <person name="Haridas S."/>
            <person name="Albert R."/>
            <person name="Binder M."/>
            <person name="Bloem J."/>
            <person name="Labutti K."/>
            <person name="Salamov A."/>
            <person name="Andreopoulos B."/>
            <person name="Baker S."/>
            <person name="Barry K."/>
            <person name="Bills G."/>
            <person name="Bluhm B."/>
            <person name="Cannon C."/>
            <person name="Castanera R."/>
            <person name="Culley D."/>
            <person name="Daum C."/>
            <person name="Ezra D."/>
            <person name="Gonzalez J."/>
            <person name="Henrissat B."/>
            <person name="Kuo A."/>
            <person name="Liang C."/>
            <person name="Lipzen A."/>
            <person name="Lutzoni F."/>
            <person name="Magnuson J."/>
            <person name="Mondo S."/>
            <person name="Nolan M."/>
            <person name="Ohm R."/>
            <person name="Pangilinan J."/>
            <person name="Park H.-J."/>
            <person name="Ramirez L."/>
            <person name="Alfaro M."/>
            <person name="Sun H."/>
            <person name="Tritt A."/>
            <person name="Yoshinaga Y."/>
            <person name="Zwiers L.-H."/>
            <person name="Turgeon B."/>
            <person name="Goodwin S."/>
            <person name="Spatafora J."/>
            <person name="Crous P."/>
            <person name="Grigoriev I."/>
        </authorList>
    </citation>
    <scope>NUCLEOTIDE SEQUENCE</scope>
    <source>
        <strain evidence="3">CBS 116435</strain>
    </source>
</reference>
<feature type="region of interest" description="Disordered" evidence="1">
    <location>
        <begin position="1"/>
        <end position="181"/>
    </location>
</feature>
<dbReference type="AlphaFoldDB" id="A0A9P4QK49"/>
<feature type="domain" description="WKF" evidence="2">
    <location>
        <begin position="185"/>
        <end position="247"/>
    </location>
</feature>
<evidence type="ECO:0000313" key="4">
    <source>
        <dbReference type="Proteomes" id="UP000799441"/>
    </source>
</evidence>
<proteinExistence type="predicted"/>
<organism evidence="3 4">
    <name type="scientific">Polychaeton citri CBS 116435</name>
    <dbReference type="NCBI Taxonomy" id="1314669"/>
    <lineage>
        <taxon>Eukaryota</taxon>
        <taxon>Fungi</taxon>
        <taxon>Dikarya</taxon>
        <taxon>Ascomycota</taxon>
        <taxon>Pezizomycotina</taxon>
        <taxon>Dothideomycetes</taxon>
        <taxon>Dothideomycetidae</taxon>
        <taxon>Capnodiales</taxon>
        <taxon>Capnodiaceae</taxon>
        <taxon>Polychaeton</taxon>
    </lineage>
</organism>
<sequence>MLDVSEPNDPEVNSSAVKVSEGSLQGITSSEALQSKHKKRKKGIVPYSEEQSQAKRSKTSPFIQPGKLPESSSAIRDSSDESMQGEHRPILRKKSVSFTAETKEEDGSSATTLSKAWFSQQQPEQPQLPATPPKKTADSTKVTTETGRQNTALDRTHSAQQPQKKKRAKDRSKSSPQEPEPAYVKYLATFHTDKQSWKFNKSKQNDLLKNIWNVYRIRPDYNDALYSYIAGLQGAAAAKRLHEGAENVLSDITKTQKTNVESMESSAARKAAYEAALERQIQTYEAAGVGRNEHDDRELEELEELRQSVERGRRALGIIDLVAEKAGVFEQSRSNPTGRSTSLSTSSVNTSNATALPNNRRKRKARTEVSSDEDTSSDSSDSDNESSDSSSSSESENSSGGSGTE</sequence>
<feature type="compositionally biased region" description="Acidic residues" evidence="1">
    <location>
        <begin position="370"/>
        <end position="386"/>
    </location>
</feature>
<evidence type="ECO:0000259" key="2">
    <source>
        <dbReference type="Pfam" id="PF10180"/>
    </source>
</evidence>
<evidence type="ECO:0000256" key="1">
    <source>
        <dbReference type="SAM" id="MobiDB-lite"/>
    </source>
</evidence>
<comment type="caution">
    <text evidence="3">The sequence shown here is derived from an EMBL/GenBank/DDBJ whole genome shotgun (WGS) entry which is preliminary data.</text>
</comment>
<feature type="compositionally biased region" description="Polar residues" evidence="1">
    <location>
        <begin position="11"/>
        <end position="33"/>
    </location>
</feature>
<dbReference type="OrthoDB" id="10261563at2759"/>
<protein>
    <recommendedName>
        <fullName evidence="2">WKF domain-containing protein</fullName>
    </recommendedName>
</protein>
<accession>A0A9P4QK49</accession>
<feature type="compositionally biased region" description="Polar residues" evidence="1">
    <location>
        <begin position="139"/>
        <end position="162"/>
    </location>
</feature>
<gene>
    <name evidence="3" type="ORF">K431DRAFT_299328</name>
</gene>
<name>A0A9P4QK49_9PEZI</name>
<dbReference type="Proteomes" id="UP000799441">
    <property type="component" value="Unassembled WGS sequence"/>
</dbReference>
<feature type="compositionally biased region" description="Polar residues" evidence="1">
    <location>
        <begin position="108"/>
        <end position="125"/>
    </location>
</feature>
<feature type="region of interest" description="Disordered" evidence="1">
    <location>
        <begin position="330"/>
        <end position="405"/>
    </location>
</feature>
<feature type="compositionally biased region" description="Low complexity" evidence="1">
    <location>
        <begin position="340"/>
        <end position="356"/>
    </location>
</feature>
<dbReference type="EMBL" id="MU003765">
    <property type="protein sequence ID" value="KAF2726232.1"/>
    <property type="molecule type" value="Genomic_DNA"/>
</dbReference>
<dbReference type="InterPro" id="IPR019327">
    <property type="entry name" value="WKF"/>
</dbReference>
<feature type="compositionally biased region" description="Low complexity" evidence="1">
    <location>
        <begin position="387"/>
        <end position="399"/>
    </location>
</feature>
<keyword evidence="4" id="KW-1185">Reference proteome</keyword>
<dbReference type="Pfam" id="PF10180">
    <property type="entry name" value="WKF"/>
    <property type="match status" value="1"/>
</dbReference>
<dbReference type="PANTHER" id="PTHR22306:SF2">
    <property type="entry name" value="CHROMOSOME 7 OPEN READING FRAME 50"/>
    <property type="match status" value="1"/>
</dbReference>
<dbReference type="PANTHER" id="PTHR22306">
    <property type="entry name" value="CHROMOSOME 7 OPEN READING FRAME 50"/>
    <property type="match status" value="1"/>
</dbReference>
<evidence type="ECO:0000313" key="3">
    <source>
        <dbReference type="EMBL" id="KAF2726232.1"/>
    </source>
</evidence>